<feature type="domain" description="PiggyBac transposable element-derived protein" evidence="2">
    <location>
        <begin position="162"/>
        <end position="247"/>
    </location>
</feature>
<dbReference type="AlphaFoldDB" id="A0A0V1J6F4"/>
<dbReference type="Proteomes" id="UP000054826">
    <property type="component" value="Unassembled WGS sequence"/>
</dbReference>
<feature type="compositionally biased region" description="Acidic residues" evidence="1">
    <location>
        <begin position="400"/>
        <end position="428"/>
    </location>
</feature>
<comment type="caution">
    <text evidence="3">The sequence shown here is derived from an EMBL/GenBank/DDBJ whole genome shotgun (WGS) entry which is preliminary data.</text>
</comment>
<name>A0A0V1J6F4_TRIPS</name>
<dbReference type="EMBL" id="JYDV01000128">
    <property type="protein sequence ID" value="KRZ30534.1"/>
    <property type="molecule type" value="Genomic_DNA"/>
</dbReference>
<evidence type="ECO:0000259" key="2">
    <source>
        <dbReference type="Pfam" id="PF13843"/>
    </source>
</evidence>
<dbReference type="InterPro" id="IPR029526">
    <property type="entry name" value="PGBD"/>
</dbReference>
<protein>
    <recommendedName>
        <fullName evidence="2">PiggyBac transposable element-derived protein domain-containing protein</fullName>
    </recommendedName>
</protein>
<reference evidence="3 4" key="1">
    <citation type="submission" date="2015-01" db="EMBL/GenBank/DDBJ databases">
        <title>Evolution of Trichinella species and genotypes.</title>
        <authorList>
            <person name="Korhonen P.K."/>
            <person name="Edoardo P."/>
            <person name="Giuseppe L.R."/>
            <person name="Gasser R.B."/>
        </authorList>
    </citation>
    <scope>NUCLEOTIDE SEQUENCE [LARGE SCALE GENOMIC DNA]</scope>
    <source>
        <strain evidence="3">ISS176</strain>
    </source>
</reference>
<dbReference type="Pfam" id="PF13843">
    <property type="entry name" value="DDE_Tnp_1_7"/>
    <property type="match status" value="1"/>
</dbReference>
<gene>
    <name evidence="3" type="ORF">T4C_7374</name>
</gene>
<sequence>MGETEMSTSHDASTHLSLADKDSLKGRRCERVKTIVISNQVINVIVLPPAVEDLGSDNRVEYQPDDLEDTSESASELEVKEELDMGEFVDIKFTQKEVSENVDMMFPVKQLQPNKNLQHIASVTSLEGNRTFTVSPQKILQFIVLISCLAITSFLKQVTTSRLSQTCNKMSKVTLLYSLLNASLVQYGIYHEQLSINESIVPYLCRHGTKMFIKGKLIRFCYKKWILHESDNYPYHTIIYSGKEFQVLNVPLNTRVATPTPKEIERYRNDMTILHRWRCQNDDAGQRNKRKARRFRLLLIIKRMEPSNYMTHSPLRTDQGRVNDQRTEIPIPNLYAKNGTGFTYQCAERSDGGCLAYSLFYGKKTTNFIAMLLFSACCSQIRDHRDVVKQPVSDETLASSEEEDTDISDVASESDDSVVEDSNLDYET</sequence>
<accession>A0A0V1J6F4</accession>
<organism evidence="3 4">
    <name type="scientific">Trichinella pseudospiralis</name>
    <name type="common">Parasitic roundworm</name>
    <dbReference type="NCBI Taxonomy" id="6337"/>
    <lineage>
        <taxon>Eukaryota</taxon>
        <taxon>Metazoa</taxon>
        <taxon>Ecdysozoa</taxon>
        <taxon>Nematoda</taxon>
        <taxon>Enoplea</taxon>
        <taxon>Dorylaimia</taxon>
        <taxon>Trichinellida</taxon>
        <taxon>Trichinellidae</taxon>
        <taxon>Trichinella</taxon>
    </lineage>
</organism>
<feature type="region of interest" description="Disordered" evidence="1">
    <location>
        <begin position="392"/>
        <end position="428"/>
    </location>
</feature>
<evidence type="ECO:0000313" key="3">
    <source>
        <dbReference type="EMBL" id="KRZ30534.1"/>
    </source>
</evidence>
<evidence type="ECO:0000256" key="1">
    <source>
        <dbReference type="SAM" id="MobiDB-lite"/>
    </source>
</evidence>
<proteinExistence type="predicted"/>
<evidence type="ECO:0000313" key="4">
    <source>
        <dbReference type="Proteomes" id="UP000054826"/>
    </source>
</evidence>